<gene>
    <name evidence="1" type="ORF">A1507_13035</name>
</gene>
<protein>
    <submittedName>
        <fullName evidence="1">Uncharacterized protein</fullName>
    </submittedName>
</protein>
<accession>A0A177NCW2</accession>
<evidence type="ECO:0000313" key="1">
    <source>
        <dbReference type="EMBL" id="OAI15745.1"/>
    </source>
</evidence>
<dbReference type="EMBL" id="LUUJ01000080">
    <property type="protein sequence ID" value="OAI15745.1"/>
    <property type="molecule type" value="Genomic_DNA"/>
</dbReference>
<dbReference type="AlphaFoldDB" id="A0A177NCW2"/>
<organism evidence="1 2">
    <name type="scientific">Methylomonas koyamae</name>
    <dbReference type="NCBI Taxonomy" id="702114"/>
    <lineage>
        <taxon>Bacteria</taxon>
        <taxon>Pseudomonadati</taxon>
        <taxon>Pseudomonadota</taxon>
        <taxon>Gammaproteobacteria</taxon>
        <taxon>Methylococcales</taxon>
        <taxon>Methylococcaceae</taxon>
        <taxon>Methylomonas</taxon>
    </lineage>
</organism>
<sequence length="259" mass="29769">MATALDEINLLANPIPPFYVFSQQAVQDTAHLLLAEHKKAARRICESLKPIQLNRENLKSNFERFFGSLNQNHGIYPGHRLGFDATEPQITKGIASFLDPVTHGKKGEARLKAFLIALLNYSSKNRLLVSSLNETNARSFIVESEKFVPKANRRIDLFIAWNPIDSHKYEYGVLIEAKFGHKVTAGQLLTYRQYAKAVFENIDNSALILLTLNGKRSKKNKDWQAVQWLTFMSRWERILDDTDIDFAQFRRFIWKKLGS</sequence>
<evidence type="ECO:0000313" key="2">
    <source>
        <dbReference type="Proteomes" id="UP000077857"/>
    </source>
</evidence>
<dbReference type="OrthoDB" id="7596955at2"/>
<reference evidence="1 2" key="1">
    <citation type="submission" date="2016-03" db="EMBL/GenBank/DDBJ databases">
        <authorList>
            <person name="Ploux O."/>
        </authorList>
    </citation>
    <scope>NUCLEOTIDE SEQUENCE [LARGE SCALE GENOMIC DNA]</scope>
    <source>
        <strain evidence="1 2">R-45378</strain>
    </source>
</reference>
<dbReference type="RefSeq" id="WP_054759548.1">
    <property type="nucleotide sequence ID" value="NZ_AP019778.1"/>
</dbReference>
<dbReference type="Proteomes" id="UP000077857">
    <property type="component" value="Unassembled WGS sequence"/>
</dbReference>
<dbReference type="InterPro" id="IPR029470">
    <property type="entry name" value="PDDEXK_4"/>
</dbReference>
<dbReference type="Pfam" id="PF14281">
    <property type="entry name" value="PDDEXK_4"/>
    <property type="match status" value="1"/>
</dbReference>
<comment type="caution">
    <text evidence="1">The sequence shown here is derived from an EMBL/GenBank/DDBJ whole genome shotgun (WGS) entry which is preliminary data.</text>
</comment>
<name>A0A177NCW2_9GAMM</name>
<proteinExistence type="predicted"/>